<dbReference type="OrthoDB" id="9841562at2"/>
<evidence type="ECO:0000313" key="1">
    <source>
        <dbReference type="EMBL" id="AEU36623.1"/>
    </source>
</evidence>
<dbReference type="KEGG" id="gma:AciX8_2305"/>
<evidence type="ECO:0000313" key="2">
    <source>
        <dbReference type="Proteomes" id="UP000007113"/>
    </source>
</evidence>
<organism evidence="1 2">
    <name type="scientific">Granulicella mallensis (strain ATCC BAA-1857 / DSM 23137 / MP5ACTX8)</name>
    <dbReference type="NCBI Taxonomy" id="682795"/>
    <lineage>
        <taxon>Bacteria</taxon>
        <taxon>Pseudomonadati</taxon>
        <taxon>Acidobacteriota</taxon>
        <taxon>Terriglobia</taxon>
        <taxon>Terriglobales</taxon>
        <taxon>Acidobacteriaceae</taxon>
        <taxon>Granulicella</taxon>
    </lineage>
</organism>
<reference evidence="1 2" key="1">
    <citation type="submission" date="2011-11" db="EMBL/GenBank/DDBJ databases">
        <title>Complete sequence of Granulicella mallensis MP5ACTX8.</title>
        <authorList>
            <consortium name="US DOE Joint Genome Institute"/>
            <person name="Lucas S."/>
            <person name="Copeland A."/>
            <person name="Lapidus A."/>
            <person name="Cheng J.-F."/>
            <person name="Goodwin L."/>
            <person name="Pitluck S."/>
            <person name="Peters L."/>
            <person name="Lu M."/>
            <person name="Detter J.C."/>
            <person name="Han C."/>
            <person name="Tapia R."/>
            <person name="Land M."/>
            <person name="Hauser L."/>
            <person name="Kyrpides N."/>
            <person name="Ivanova N."/>
            <person name="Mikhailova N."/>
            <person name="Pagani I."/>
            <person name="Rawat S."/>
            <person name="Mannisto M."/>
            <person name="Haggblom M."/>
            <person name="Woyke T."/>
        </authorList>
    </citation>
    <scope>NUCLEOTIDE SEQUENCE [LARGE SCALE GENOMIC DNA]</scope>
    <source>
        <strain evidence="2">ATCC BAA-1857 / DSM 23137 / MP5ACTX8</strain>
    </source>
</reference>
<dbReference type="eggNOG" id="ENOG503436X">
    <property type="taxonomic scope" value="Bacteria"/>
</dbReference>
<dbReference type="Proteomes" id="UP000007113">
    <property type="component" value="Chromosome"/>
</dbReference>
<evidence type="ECO:0008006" key="3">
    <source>
        <dbReference type="Google" id="ProtNLM"/>
    </source>
</evidence>
<name>G8NWB1_GRAMM</name>
<accession>G8NWB1</accession>
<protein>
    <recommendedName>
        <fullName evidence="3">ApeA N-terminal domain-containing protein</fullName>
    </recommendedName>
</protein>
<dbReference type="RefSeq" id="WP_014265501.1">
    <property type="nucleotide sequence ID" value="NC_016631.1"/>
</dbReference>
<proteinExistence type="predicted"/>
<dbReference type="AlphaFoldDB" id="G8NWB1"/>
<gene>
    <name evidence="1" type="ordered locus">AciX8_2305</name>
</gene>
<dbReference type="HOGENOM" id="CLU_511684_0_0_0"/>
<dbReference type="EMBL" id="CP003130">
    <property type="protein sequence ID" value="AEU36623.1"/>
    <property type="molecule type" value="Genomic_DNA"/>
</dbReference>
<keyword evidence="2" id="KW-1185">Reference proteome</keyword>
<sequence length="532" mass="58250">MDLSEVTPQLNDWFTISGEYSGDATLTADDNIVLTGTGRVSWSDSDRCKILIEIDPASATKAMQILSQIDVFKALQVVCADGVFSAGEVHVSKNDTSIGASIEVRLELITLAAEFTPKDAVQGVYWVVPLVNFVSDFRKAFPELDRHPLRMYPTPPVPEGMSESDAIRAESIAHSKNSLIAFTWNATRCFIEALPDYKQRADDLHARKLPSAATAMMVGGVSSLPWSTVDEIESWLPTDILYALCVATGNFVGFPFVEVRGEDGRLARRFHIATARRRYSPVKPLIHEIFDSRSGATGALIDSFLALPAAKRRYIRVAAEHLTSAGQNKPDLENAYDHLVRGFESLTKVHNLSSEDLIAGIDVSHRAAVSAILQRTSVEMVSLAQTIRAASDDASAVRVERVAARVKSASQREAMFGLAVSALCRMFNLEDEAVINSFYTLHPRTDGISEWATVLSKYRGGVIHVGFLDLATSAAIQDVLRYNQHLHDLLARIVLLEMGYVGTYLPGVLDNFISKELCWVTASTSPGDLGFA</sequence>